<comment type="caution">
    <text evidence="3">The sequence shown here is derived from an EMBL/GenBank/DDBJ whole genome shotgun (WGS) entry which is preliminary data.</text>
</comment>
<evidence type="ECO:0000313" key="3">
    <source>
        <dbReference type="EMBL" id="KAJ8883655.1"/>
    </source>
</evidence>
<dbReference type="Pfam" id="PF03184">
    <property type="entry name" value="DDE_1"/>
    <property type="match status" value="1"/>
</dbReference>
<gene>
    <name evidence="3" type="ORF">PR048_015509</name>
</gene>
<evidence type="ECO:0000256" key="1">
    <source>
        <dbReference type="SAM" id="MobiDB-lite"/>
    </source>
</evidence>
<reference evidence="3 4" key="1">
    <citation type="submission" date="2023-02" db="EMBL/GenBank/DDBJ databases">
        <title>LHISI_Scaffold_Assembly.</title>
        <authorList>
            <person name="Stuart O.P."/>
            <person name="Cleave R."/>
            <person name="Magrath M.J.L."/>
            <person name="Mikheyev A.S."/>
        </authorList>
    </citation>
    <scope>NUCLEOTIDE SEQUENCE [LARGE SCALE GENOMIC DNA]</scope>
    <source>
        <strain evidence="3">Daus_M_001</strain>
        <tissue evidence="3">Leg muscle</tissue>
    </source>
</reference>
<dbReference type="InterPro" id="IPR004875">
    <property type="entry name" value="DDE_SF_endonuclease_dom"/>
</dbReference>
<name>A0ABQ9HHA3_9NEOP</name>
<organism evidence="3 4">
    <name type="scientific">Dryococelus australis</name>
    <dbReference type="NCBI Taxonomy" id="614101"/>
    <lineage>
        <taxon>Eukaryota</taxon>
        <taxon>Metazoa</taxon>
        <taxon>Ecdysozoa</taxon>
        <taxon>Arthropoda</taxon>
        <taxon>Hexapoda</taxon>
        <taxon>Insecta</taxon>
        <taxon>Pterygota</taxon>
        <taxon>Neoptera</taxon>
        <taxon>Polyneoptera</taxon>
        <taxon>Phasmatodea</taxon>
        <taxon>Verophasmatodea</taxon>
        <taxon>Anareolatae</taxon>
        <taxon>Phasmatidae</taxon>
        <taxon>Eurycanthinae</taxon>
        <taxon>Dryococelus</taxon>
    </lineage>
</organism>
<evidence type="ECO:0000313" key="4">
    <source>
        <dbReference type="Proteomes" id="UP001159363"/>
    </source>
</evidence>
<proteinExistence type="predicted"/>
<feature type="domain" description="DDE-1" evidence="2">
    <location>
        <begin position="57"/>
        <end position="181"/>
    </location>
</feature>
<sequence>MLRRSILQYDPHQMGEVMRDTKDGMSIKQAAEKHGHKVLVKNGVKCILQQVNLNEKECVTALLTGNAAGNLCPSLLCLKYKRLPQDIVASIHSEWGIGKSQNGWITEEVFYEFLINIFHLWLVNNNIPLPVLYFMDGQSSHLILYSSTFCKENGIVLVALLLHSTHVIQPMDVSFRPLKNGWKTATDFAGLLKTMVEKTISPEILQQSFRKCGIFPWNPLAVDMDTFILSTRSKSKICKHLEIFLGESELKFFAKSGDMKDIIVEYWKHVKSSKHFPISSSGQSAITNSPQIPGTTLERRVSPPTNDEVSATVTKDMAPKTSIQVTVTEDKAPHTSTYVSDAIPSTTNGIPVAPGRRTVQVSATFTDSKAQCLSCCHWRKISSSPVKQVLFWPSKKPKAKKCIPEKTVQMYGKIIYLRNKQNWDSRSKKKNELQKEREKG</sequence>
<feature type="region of interest" description="Disordered" evidence="1">
    <location>
        <begin position="280"/>
        <end position="309"/>
    </location>
</feature>
<evidence type="ECO:0000259" key="2">
    <source>
        <dbReference type="Pfam" id="PF03184"/>
    </source>
</evidence>
<protein>
    <recommendedName>
        <fullName evidence="2">DDE-1 domain-containing protein</fullName>
    </recommendedName>
</protein>
<accession>A0ABQ9HHA3</accession>
<dbReference type="Proteomes" id="UP001159363">
    <property type="component" value="Chromosome 4"/>
</dbReference>
<keyword evidence="4" id="KW-1185">Reference proteome</keyword>
<feature type="compositionally biased region" description="Polar residues" evidence="1">
    <location>
        <begin position="280"/>
        <end position="294"/>
    </location>
</feature>
<dbReference type="EMBL" id="JARBHB010000005">
    <property type="protein sequence ID" value="KAJ8883655.1"/>
    <property type="molecule type" value="Genomic_DNA"/>
</dbReference>